<evidence type="ECO:0000256" key="1">
    <source>
        <dbReference type="SAM" id="Coils"/>
    </source>
</evidence>
<dbReference type="AlphaFoldDB" id="A0A2P4XQT5"/>
<feature type="coiled-coil region" evidence="1">
    <location>
        <begin position="24"/>
        <end position="65"/>
    </location>
</feature>
<sequence length="396" mass="42475">SELAVATTELASSRNSLSARDQALANAAAELQAHEVSQKALEDSVSQLQNQVGVLERRLSRSQAELSTVYATRDRFSDEAVAAEAESLRLASVLKQAVVERDRSATALQRSQSQVNSFRAAIARLEGRVSDLQSNHNQLQTLEKEIRDLQGANASLEADIASVGANRHVLETQCEQLTRERDSMRASRDHAVQERDVIRTQVATLASSVSASSGGVRPFCLVSLPLIGTGISVFVAALRVLITGGLPVVGAGYPQFRRGGIHAVDRVFAAQRLGRSHLIPTVTDLCWRRCPICDLIVDVAGFLPVDRPQVVPSPSTLRHLGIARSLVTSVLPPAVPPVWIVIKALTRTLIQARPTPETVIAGALMNVETLFPMDLHPTAAATGPLTVRITTATIAA</sequence>
<evidence type="ECO:0000313" key="2">
    <source>
        <dbReference type="EMBL" id="POM67921.1"/>
    </source>
</evidence>
<feature type="coiled-coil region" evidence="1">
    <location>
        <begin position="108"/>
        <end position="194"/>
    </location>
</feature>
<keyword evidence="3" id="KW-1185">Reference proteome</keyword>
<dbReference type="EMBL" id="NCKW01008543">
    <property type="protein sequence ID" value="POM67921.1"/>
    <property type="molecule type" value="Genomic_DNA"/>
</dbReference>
<protein>
    <submittedName>
        <fullName evidence="2">Uncharacterized protein</fullName>
    </submittedName>
</protein>
<comment type="caution">
    <text evidence="2">The sequence shown here is derived from an EMBL/GenBank/DDBJ whole genome shotgun (WGS) entry which is preliminary data.</text>
</comment>
<feature type="non-terminal residue" evidence="2">
    <location>
        <position position="1"/>
    </location>
</feature>
<proteinExistence type="predicted"/>
<dbReference type="Gene3D" id="1.10.287.1490">
    <property type="match status" value="1"/>
</dbReference>
<accession>A0A2P4XQT5</accession>
<reference evidence="2 3" key="1">
    <citation type="journal article" date="2017" name="Genome Biol. Evol.">
        <title>Phytophthora megakarya and P. palmivora, closely related causal agents of cacao black pod rot, underwent increases in genome sizes and gene numbers by different mechanisms.</title>
        <authorList>
            <person name="Ali S.S."/>
            <person name="Shao J."/>
            <person name="Lary D.J."/>
            <person name="Kronmiller B."/>
            <person name="Shen D."/>
            <person name="Strem M.D."/>
            <person name="Amoako-Attah I."/>
            <person name="Akrofi A.Y."/>
            <person name="Begoude B.A."/>
            <person name="Ten Hoopen G.M."/>
            <person name="Coulibaly K."/>
            <person name="Kebe B.I."/>
            <person name="Melnick R.L."/>
            <person name="Guiltinan M.J."/>
            <person name="Tyler B.M."/>
            <person name="Meinhardt L.W."/>
            <person name="Bailey B.A."/>
        </authorList>
    </citation>
    <scope>NUCLEOTIDE SEQUENCE [LARGE SCALE GENOMIC DNA]</scope>
    <source>
        <strain evidence="3">sbr112.9</strain>
    </source>
</reference>
<gene>
    <name evidence="2" type="ORF">PHPALM_15983</name>
</gene>
<keyword evidence="1" id="KW-0175">Coiled coil</keyword>
<evidence type="ECO:0000313" key="3">
    <source>
        <dbReference type="Proteomes" id="UP000237271"/>
    </source>
</evidence>
<name>A0A2P4XQT5_9STRA</name>
<dbReference type="Proteomes" id="UP000237271">
    <property type="component" value="Unassembled WGS sequence"/>
</dbReference>
<organism evidence="2 3">
    <name type="scientific">Phytophthora palmivora</name>
    <dbReference type="NCBI Taxonomy" id="4796"/>
    <lineage>
        <taxon>Eukaryota</taxon>
        <taxon>Sar</taxon>
        <taxon>Stramenopiles</taxon>
        <taxon>Oomycota</taxon>
        <taxon>Peronosporomycetes</taxon>
        <taxon>Peronosporales</taxon>
        <taxon>Peronosporaceae</taxon>
        <taxon>Phytophthora</taxon>
    </lineage>
</organism>